<dbReference type="Gene3D" id="3.30.70.1820">
    <property type="entry name" value="L1 transposable element, RRM domain"/>
    <property type="match status" value="1"/>
</dbReference>
<keyword evidence="2" id="KW-1185">Reference proteome</keyword>
<evidence type="ECO:0000256" key="1">
    <source>
        <dbReference type="SAM" id="Coils"/>
    </source>
</evidence>
<protein>
    <submittedName>
        <fullName evidence="3">Uncharacterized protein LOC111133550</fullName>
    </submittedName>
</protein>
<feature type="coiled-coil region" evidence="1">
    <location>
        <begin position="16"/>
        <end position="50"/>
    </location>
</feature>
<proteinExistence type="predicted"/>
<sequence length="212" mass="24706">MEKRCEALEKKFTKRVDRMAKDIEVLEGRVETLTEKYNECTKEVRGMEKILRDSQLAATEALRRSNLNEQYSRKTNFKIMGLPEEEKENTCEVVKSFLKKTAKVELPDREIIIAHRIPGPKGKPRPIIVKVLNTSVKSRIMRKRSTIKEKGGGYRLADDVTKPNGELIRKLLEFEGIESAWYFNGAVYGKYKDKRIRFDICDNIEEKLKHIK</sequence>
<dbReference type="GeneID" id="111133550"/>
<evidence type="ECO:0000313" key="3">
    <source>
        <dbReference type="RefSeq" id="XP_022337731.1"/>
    </source>
</evidence>
<reference evidence="3" key="1">
    <citation type="submission" date="2025-08" db="UniProtKB">
        <authorList>
            <consortium name="RefSeq"/>
        </authorList>
    </citation>
    <scope>IDENTIFICATION</scope>
    <source>
        <tissue evidence="3">Whole sample</tissue>
    </source>
</reference>
<evidence type="ECO:0000313" key="2">
    <source>
        <dbReference type="Proteomes" id="UP000694844"/>
    </source>
</evidence>
<accession>A0A8B8EDT6</accession>
<dbReference type="PANTHER" id="PTHR11505">
    <property type="entry name" value="L1 TRANSPOSABLE ELEMENT-RELATED"/>
    <property type="match status" value="1"/>
</dbReference>
<organism evidence="2 3">
    <name type="scientific">Crassostrea virginica</name>
    <name type="common">Eastern oyster</name>
    <dbReference type="NCBI Taxonomy" id="6565"/>
    <lineage>
        <taxon>Eukaryota</taxon>
        <taxon>Metazoa</taxon>
        <taxon>Spiralia</taxon>
        <taxon>Lophotrochozoa</taxon>
        <taxon>Mollusca</taxon>
        <taxon>Bivalvia</taxon>
        <taxon>Autobranchia</taxon>
        <taxon>Pteriomorphia</taxon>
        <taxon>Ostreida</taxon>
        <taxon>Ostreoidea</taxon>
        <taxon>Ostreidae</taxon>
        <taxon>Crassostrea</taxon>
    </lineage>
</organism>
<name>A0A8B8EDT6_CRAVI</name>
<dbReference type="InterPro" id="IPR004244">
    <property type="entry name" value="Transposase_22"/>
</dbReference>
<gene>
    <name evidence="3" type="primary">LOC111133550</name>
</gene>
<dbReference type="OrthoDB" id="7477812at2759"/>
<dbReference type="Proteomes" id="UP000694844">
    <property type="component" value="Chromosome 5"/>
</dbReference>
<dbReference type="AlphaFoldDB" id="A0A8B8EDT6"/>
<keyword evidence="1" id="KW-0175">Coiled coil</keyword>
<dbReference type="KEGG" id="cvn:111133550"/>
<dbReference type="RefSeq" id="XP_022337731.1">
    <property type="nucleotide sequence ID" value="XM_022482023.1"/>
</dbReference>